<keyword evidence="3" id="KW-0456">Lyase</keyword>
<evidence type="ECO:0000259" key="2">
    <source>
        <dbReference type="Pfam" id="PF01035"/>
    </source>
</evidence>
<comment type="caution">
    <text evidence="3">The sequence shown here is derived from an EMBL/GenBank/DDBJ whole genome shotgun (WGS) entry which is preliminary data.</text>
</comment>
<dbReference type="SUPFAM" id="SSF46767">
    <property type="entry name" value="Methylated DNA-protein cysteine methyltransferase, C-terminal domain"/>
    <property type="match status" value="1"/>
</dbReference>
<dbReference type="AlphaFoldDB" id="U2EJP2"/>
<sequence length="111" mass="12301">MPHSHDRQAGADNTYAAVFDAVRRIPAGRVTTYGRIARLIGRPRAARQVGYAMHRCPSGLPWHRVINAQGRISLPAASTAALAQRRRLEEEGVVFIGGKVDLDRFGWPDRD</sequence>
<dbReference type="GO" id="GO:0003994">
    <property type="term" value="F:aconitate hydratase activity"/>
    <property type="evidence" value="ECO:0007669"/>
    <property type="project" value="UniProtKB-EC"/>
</dbReference>
<dbReference type="Gene3D" id="1.10.10.10">
    <property type="entry name" value="Winged helix-like DNA-binding domain superfamily/Winged helix DNA-binding domain"/>
    <property type="match status" value="1"/>
</dbReference>
<dbReference type="NCBIfam" id="TIGR00589">
    <property type="entry name" value="ogt"/>
    <property type="match status" value="1"/>
</dbReference>
<keyword evidence="1" id="KW-0227">DNA damage</keyword>
<gene>
    <name evidence="3" type="primary">ybaZ</name>
    <name evidence="3" type="ORF">SSPSH_002843</name>
</gene>
<dbReference type="Pfam" id="PF01035">
    <property type="entry name" value="DNA_binding_1"/>
    <property type="match status" value="1"/>
</dbReference>
<dbReference type="GO" id="GO:0032259">
    <property type="term" value="P:methylation"/>
    <property type="evidence" value="ECO:0007669"/>
    <property type="project" value="UniProtKB-KW"/>
</dbReference>
<dbReference type="eggNOG" id="COG3695">
    <property type="taxonomic scope" value="Bacteria"/>
</dbReference>
<evidence type="ECO:0000313" key="3">
    <source>
        <dbReference type="EMBL" id="ERJ18230.1"/>
    </source>
</evidence>
<dbReference type="InterPro" id="IPR052520">
    <property type="entry name" value="ATL_DNA_repair"/>
</dbReference>
<keyword evidence="3" id="KW-0808">Transferase</keyword>
<dbReference type="InterPro" id="IPR014048">
    <property type="entry name" value="MethylDNA_cys_MeTrfase_DNA-bd"/>
</dbReference>
<evidence type="ECO:0000256" key="1">
    <source>
        <dbReference type="ARBA" id="ARBA00022763"/>
    </source>
</evidence>
<dbReference type="GO" id="GO:0008168">
    <property type="term" value="F:methyltransferase activity"/>
    <property type="evidence" value="ECO:0007669"/>
    <property type="project" value="UniProtKB-KW"/>
</dbReference>
<dbReference type="EC" id="4.2.1.3" evidence="3"/>
<dbReference type="STRING" id="1033802.SSPSH_002843"/>
<dbReference type="GO" id="GO:0006281">
    <property type="term" value="P:DNA repair"/>
    <property type="evidence" value="ECO:0007669"/>
    <property type="project" value="InterPro"/>
</dbReference>
<reference evidence="3 4" key="2">
    <citation type="journal article" date="2013" name="PLoS ONE">
        <title>INDIGO - INtegrated Data Warehouse of MIcrobial GenOmes with Examples from the Red Sea Extremophiles.</title>
        <authorList>
            <person name="Alam I."/>
            <person name="Antunes A."/>
            <person name="Kamau A.A."/>
            <person name="Ba Alawi W."/>
            <person name="Kalkatawi M."/>
            <person name="Stingl U."/>
            <person name="Bajic V.B."/>
        </authorList>
    </citation>
    <scope>NUCLEOTIDE SEQUENCE [LARGE SCALE GENOMIC DNA]</scope>
    <source>
        <strain evidence="3 4">E1L3A</strain>
    </source>
</reference>
<dbReference type="CDD" id="cd06445">
    <property type="entry name" value="ATase"/>
    <property type="match status" value="1"/>
</dbReference>
<dbReference type="PANTHER" id="PTHR42942:SF1">
    <property type="entry name" value="ALKYLTRANSFERASE-LIKE PROTEIN 1"/>
    <property type="match status" value="1"/>
</dbReference>
<organism evidence="3 4">
    <name type="scientific">Salinisphaera shabanensis E1L3A</name>
    <dbReference type="NCBI Taxonomy" id="1033802"/>
    <lineage>
        <taxon>Bacteria</taxon>
        <taxon>Pseudomonadati</taxon>
        <taxon>Pseudomonadota</taxon>
        <taxon>Gammaproteobacteria</taxon>
        <taxon>Salinisphaerales</taxon>
        <taxon>Salinisphaeraceae</taxon>
        <taxon>Salinisphaera</taxon>
    </lineage>
</organism>
<dbReference type="InterPro" id="IPR036217">
    <property type="entry name" value="MethylDNA_cys_MeTrfase_DNAb"/>
</dbReference>
<accession>U2EJP2</accession>
<dbReference type="RefSeq" id="WP_006915453.1">
    <property type="nucleotide sequence ID" value="NZ_AFNV02000021.1"/>
</dbReference>
<keyword evidence="3" id="KW-0489">Methyltransferase</keyword>
<keyword evidence="4" id="KW-1185">Reference proteome</keyword>
<feature type="domain" description="Methylated-DNA-[protein]-cysteine S-methyltransferase DNA binding" evidence="2">
    <location>
        <begin position="15"/>
        <end position="93"/>
    </location>
</feature>
<protein>
    <submittedName>
        <fullName evidence="3">Methyltransferase protein</fullName>
        <ecNumber evidence="3">4.2.1.3</ecNumber>
    </submittedName>
</protein>
<reference evidence="3 4" key="1">
    <citation type="journal article" date="2011" name="J. Bacteriol.">
        <title>Genome sequence of Salinisphaera shabanensis, a gammaproteobacterium from the harsh, variable environment of the brine-seawater interface of the Shaban Deep in the Red Sea.</title>
        <authorList>
            <person name="Antunes A."/>
            <person name="Alam I."/>
            <person name="Bajic V.B."/>
            <person name="Stingl U."/>
        </authorList>
    </citation>
    <scope>NUCLEOTIDE SEQUENCE [LARGE SCALE GENOMIC DNA]</scope>
    <source>
        <strain evidence="3 4">E1L3A</strain>
    </source>
</reference>
<name>U2EJP2_9GAMM</name>
<proteinExistence type="predicted"/>
<dbReference type="OrthoDB" id="9132167at2"/>
<dbReference type="Proteomes" id="UP000006242">
    <property type="component" value="Unassembled WGS sequence"/>
</dbReference>
<dbReference type="PANTHER" id="PTHR42942">
    <property type="entry name" value="6-O-METHYLGUANINE DNA METHYLTRANSFERASE"/>
    <property type="match status" value="1"/>
</dbReference>
<evidence type="ECO:0000313" key="4">
    <source>
        <dbReference type="Proteomes" id="UP000006242"/>
    </source>
</evidence>
<dbReference type="EMBL" id="AFNV02000021">
    <property type="protein sequence ID" value="ERJ18230.1"/>
    <property type="molecule type" value="Genomic_DNA"/>
</dbReference>
<dbReference type="InterPro" id="IPR036388">
    <property type="entry name" value="WH-like_DNA-bd_sf"/>
</dbReference>